<sequence length="297" mass="33066">MLLPLLMCWMVYAPLLIVLKFYIPWEQYDFAESSVIVFCAILVLSIIFSWSAFVLLELIRQIESGERPRIALAIAKSIKNTILALPIAVAWAVIWFLLSLLEALFSRASHDEGEELTAESAARTVAGYESFSLSGAFFQALKKGVRMAAFLIYPAVAWEGLGTSKSIKKGLGVAKTHKAEFATGFVLTELAALVVFLPPAVLFLLSGKFGISFPDWVWFSTMVYCAFAWSFSLFLEQMFVAELYLWHMIWEKESCLAKREGRPEPALGDVKRPSVRDDVDDLLLAGSSNSADKPGKK</sequence>
<feature type="transmembrane region" description="Helical" evidence="1">
    <location>
        <begin position="35"/>
        <end position="59"/>
    </location>
</feature>
<reference evidence="2 3" key="1">
    <citation type="submission" date="2018-08" db="EMBL/GenBank/DDBJ databases">
        <title>Wenzhouxiangella salilacus sp. nov., a novel bacterium isolated from a saline lake in Xinjiang Province, China.</title>
        <authorList>
            <person name="Han S."/>
        </authorList>
    </citation>
    <scope>NUCLEOTIDE SEQUENCE [LARGE SCALE GENOMIC DNA]</scope>
    <source>
        <strain evidence="2 3">XDB06</strain>
    </source>
</reference>
<keyword evidence="1" id="KW-1133">Transmembrane helix</keyword>
<dbReference type="RefSeq" id="WP_116651223.1">
    <property type="nucleotide sequence ID" value="NZ_QUZK01000042.1"/>
</dbReference>
<feature type="transmembrane region" description="Helical" evidence="1">
    <location>
        <begin position="181"/>
        <end position="204"/>
    </location>
</feature>
<feature type="transmembrane region" description="Helical" evidence="1">
    <location>
        <begin position="80"/>
        <end position="101"/>
    </location>
</feature>
<feature type="transmembrane region" description="Helical" evidence="1">
    <location>
        <begin position="144"/>
        <end position="161"/>
    </location>
</feature>
<evidence type="ECO:0000313" key="2">
    <source>
        <dbReference type="EMBL" id="RFF29640.1"/>
    </source>
</evidence>
<dbReference type="Proteomes" id="UP000260351">
    <property type="component" value="Unassembled WGS sequence"/>
</dbReference>
<keyword evidence="3" id="KW-1185">Reference proteome</keyword>
<organism evidence="2 3">
    <name type="scientific">Wenzhouxiangella sediminis</name>
    <dbReference type="NCBI Taxonomy" id="1792836"/>
    <lineage>
        <taxon>Bacteria</taxon>
        <taxon>Pseudomonadati</taxon>
        <taxon>Pseudomonadota</taxon>
        <taxon>Gammaproteobacteria</taxon>
        <taxon>Chromatiales</taxon>
        <taxon>Wenzhouxiangellaceae</taxon>
        <taxon>Wenzhouxiangella</taxon>
    </lineage>
</organism>
<dbReference type="OrthoDB" id="7068748at2"/>
<evidence type="ECO:0000313" key="3">
    <source>
        <dbReference type="Proteomes" id="UP000260351"/>
    </source>
</evidence>
<protein>
    <submittedName>
        <fullName evidence="2">Uncharacterized protein</fullName>
    </submittedName>
</protein>
<keyword evidence="1" id="KW-0812">Transmembrane</keyword>
<proteinExistence type="predicted"/>
<accession>A0A3E1K6I6</accession>
<gene>
    <name evidence="2" type="ORF">DZC52_11115</name>
</gene>
<name>A0A3E1K6I6_9GAMM</name>
<dbReference type="AlphaFoldDB" id="A0A3E1K6I6"/>
<feature type="transmembrane region" description="Helical" evidence="1">
    <location>
        <begin position="5"/>
        <end position="23"/>
    </location>
</feature>
<evidence type="ECO:0000256" key="1">
    <source>
        <dbReference type="SAM" id="Phobius"/>
    </source>
</evidence>
<keyword evidence="1" id="KW-0472">Membrane</keyword>
<feature type="transmembrane region" description="Helical" evidence="1">
    <location>
        <begin position="216"/>
        <end position="235"/>
    </location>
</feature>
<comment type="caution">
    <text evidence="2">The sequence shown here is derived from an EMBL/GenBank/DDBJ whole genome shotgun (WGS) entry which is preliminary data.</text>
</comment>
<dbReference type="EMBL" id="QUZK01000042">
    <property type="protein sequence ID" value="RFF29640.1"/>
    <property type="molecule type" value="Genomic_DNA"/>
</dbReference>